<dbReference type="Pfam" id="PF11951">
    <property type="entry name" value="Fungal_trans_2"/>
    <property type="match status" value="1"/>
</dbReference>
<reference evidence="5" key="1">
    <citation type="journal article" date="2019" name="G3 (Bethesda)">
        <title>Genome Assemblies of Two Rare Opportunistic Yeast Pathogens: Diutina rugosa (syn. Candida rugosa) and Trichomonascus ciferrii (syn. Candida ciferrii).</title>
        <authorList>
            <person name="Mixao V."/>
            <person name="Saus E."/>
            <person name="Hansen A.P."/>
            <person name="Lass-Florl C."/>
            <person name="Gabaldon T."/>
        </authorList>
    </citation>
    <scope>NUCLEOTIDE SEQUENCE</scope>
    <source>
        <strain evidence="5">CBS 4856</strain>
    </source>
</reference>
<name>A0A642V3B2_9ASCO</name>
<dbReference type="Pfam" id="PF00172">
    <property type="entry name" value="Zn_clus"/>
    <property type="match status" value="1"/>
</dbReference>
<feature type="region of interest" description="Disordered" evidence="3">
    <location>
        <begin position="50"/>
        <end position="94"/>
    </location>
</feature>
<evidence type="ECO:0000256" key="2">
    <source>
        <dbReference type="ARBA" id="ARBA00023242"/>
    </source>
</evidence>
<dbReference type="Gene3D" id="4.10.240.10">
    <property type="entry name" value="Zn(2)-C6 fungal-type DNA-binding domain"/>
    <property type="match status" value="1"/>
</dbReference>
<dbReference type="SUPFAM" id="SSF57701">
    <property type="entry name" value="Zn2/Cys6 DNA-binding domain"/>
    <property type="match status" value="1"/>
</dbReference>
<dbReference type="PANTHER" id="PTHR37534:SF7">
    <property type="entry name" value="TRANSCRIPTIONAL ACTIVATOR PROTEIN UGA3"/>
    <property type="match status" value="1"/>
</dbReference>
<evidence type="ECO:0000256" key="1">
    <source>
        <dbReference type="ARBA" id="ARBA00004123"/>
    </source>
</evidence>
<comment type="caution">
    <text evidence="5">The sequence shown here is derived from an EMBL/GenBank/DDBJ whole genome shotgun (WGS) entry which is preliminary data.</text>
</comment>
<accession>A0A642V3B2</accession>
<feature type="domain" description="Zn(2)-C6 fungal-type" evidence="4">
    <location>
        <begin position="19"/>
        <end position="49"/>
    </location>
</feature>
<organism evidence="5 6">
    <name type="scientific">Trichomonascus ciferrii</name>
    <dbReference type="NCBI Taxonomy" id="44093"/>
    <lineage>
        <taxon>Eukaryota</taxon>
        <taxon>Fungi</taxon>
        <taxon>Dikarya</taxon>
        <taxon>Ascomycota</taxon>
        <taxon>Saccharomycotina</taxon>
        <taxon>Dipodascomycetes</taxon>
        <taxon>Dipodascales</taxon>
        <taxon>Trichomonascaceae</taxon>
        <taxon>Trichomonascus</taxon>
        <taxon>Trichomonascus ciferrii complex</taxon>
    </lineage>
</organism>
<dbReference type="PROSITE" id="PS00463">
    <property type="entry name" value="ZN2_CY6_FUNGAL_1"/>
    <property type="match status" value="1"/>
</dbReference>
<dbReference type="InterPro" id="IPR001138">
    <property type="entry name" value="Zn2Cys6_DnaBD"/>
</dbReference>
<proteinExistence type="predicted"/>
<dbReference type="PANTHER" id="PTHR37534">
    <property type="entry name" value="TRANSCRIPTIONAL ACTIVATOR PROTEIN UGA3"/>
    <property type="match status" value="1"/>
</dbReference>
<dbReference type="PROSITE" id="PS50048">
    <property type="entry name" value="ZN2_CY6_FUNGAL_2"/>
    <property type="match status" value="1"/>
</dbReference>
<dbReference type="GO" id="GO:0045944">
    <property type="term" value="P:positive regulation of transcription by RNA polymerase II"/>
    <property type="evidence" value="ECO:0007669"/>
    <property type="project" value="TreeGrafter"/>
</dbReference>
<gene>
    <name evidence="5" type="ORF">TRICI_004081</name>
</gene>
<dbReference type="InterPro" id="IPR021858">
    <property type="entry name" value="Fun_TF"/>
</dbReference>
<dbReference type="GO" id="GO:0000981">
    <property type="term" value="F:DNA-binding transcription factor activity, RNA polymerase II-specific"/>
    <property type="evidence" value="ECO:0007669"/>
    <property type="project" value="InterPro"/>
</dbReference>
<evidence type="ECO:0000259" key="4">
    <source>
        <dbReference type="PROSITE" id="PS50048"/>
    </source>
</evidence>
<dbReference type="GO" id="GO:0005634">
    <property type="term" value="C:nucleus"/>
    <property type="evidence" value="ECO:0007669"/>
    <property type="project" value="UniProtKB-SubCell"/>
</dbReference>
<evidence type="ECO:0000313" key="5">
    <source>
        <dbReference type="EMBL" id="KAA8910662.1"/>
    </source>
</evidence>
<protein>
    <recommendedName>
        <fullName evidence="4">Zn(2)-C6 fungal-type domain-containing protein</fullName>
    </recommendedName>
</protein>
<keyword evidence="6" id="KW-1185">Reference proteome</keyword>
<dbReference type="AlphaFoldDB" id="A0A642V3B2"/>
<sequence length="557" mass="62338">MTATATATATKVKPRSRTGCFTCRKRKKRCDEVHPMCGACSRLNLPCEYPTPGLERKNKKRKQSTSPETECHHDSKRKSITTTTNDKNDATKTTTETLTPADVVVTATDTLIPTTTAGLTPHSSAGATAAASPDLTSTMHSGLFDLTELLAGDSPTTQNFLSCLTDVQSPPSLLTSSPTPWYSLHLDNLGSQLFDYFRNRLAPQICVSNQECNSFLNVFVPMAQRDQAVLDSIVAWAGFHKDKGKHQDTGQFYLNRAIQSVKSKTREANDYTNLASILLICAGEICSGDVTHWDKHLSLAASIMHKQGGPSNFVHDNTLRWLASNFAYHDLLASSTTARNTHFPSSEYNEIMKHGFGLDALIGCCQPLFQILAEISDLAVLSQKLNQQGDTVTLEHLRELRTKAQTIEHKLECCHPDPLDMIALDAEQLQQQLSLFETFQLTARLHLRQSVLRMNPRAIEMQCLGKQLNDTLDQVLETKVEGGLVFPMFIAGLHSSTPEARDLHRVRFNKYYERNLARNIKRALMLLEEVWTRDEWGSKHVDWYKIIQARGWDICFA</sequence>
<dbReference type="SMART" id="SM00066">
    <property type="entry name" value="GAL4"/>
    <property type="match status" value="1"/>
</dbReference>
<keyword evidence="2" id="KW-0539">Nucleus</keyword>
<dbReference type="GO" id="GO:0000976">
    <property type="term" value="F:transcription cis-regulatory region binding"/>
    <property type="evidence" value="ECO:0007669"/>
    <property type="project" value="TreeGrafter"/>
</dbReference>
<feature type="compositionally biased region" description="Low complexity" evidence="3">
    <location>
        <begin position="81"/>
        <end position="94"/>
    </location>
</feature>
<evidence type="ECO:0000313" key="6">
    <source>
        <dbReference type="Proteomes" id="UP000761534"/>
    </source>
</evidence>
<dbReference type="CDD" id="cd00067">
    <property type="entry name" value="GAL4"/>
    <property type="match status" value="1"/>
</dbReference>
<dbReference type="VEuPathDB" id="FungiDB:TRICI_004081"/>
<dbReference type="EMBL" id="SWFS01000305">
    <property type="protein sequence ID" value="KAA8910662.1"/>
    <property type="molecule type" value="Genomic_DNA"/>
</dbReference>
<dbReference type="InterPro" id="IPR036864">
    <property type="entry name" value="Zn2-C6_fun-type_DNA-bd_sf"/>
</dbReference>
<dbReference type="OrthoDB" id="5419315at2759"/>
<dbReference type="Proteomes" id="UP000761534">
    <property type="component" value="Unassembled WGS sequence"/>
</dbReference>
<dbReference type="GO" id="GO:0008270">
    <property type="term" value="F:zinc ion binding"/>
    <property type="evidence" value="ECO:0007669"/>
    <property type="project" value="InterPro"/>
</dbReference>
<comment type="subcellular location">
    <subcellularLocation>
        <location evidence="1">Nucleus</location>
    </subcellularLocation>
</comment>
<evidence type="ECO:0000256" key="3">
    <source>
        <dbReference type="SAM" id="MobiDB-lite"/>
    </source>
</evidence>